<feature type="non-terminal residue" evidence="2">
    <location>
        <position position="290"/>
    </location>
</feature>
<feature type="compositionally biased region" description="Polar residues" evidence="1">
    <location>
        <begin position="260"/>
        <end position="283"/>
    </location>
</feature>
<comment type="caution">
    <text evidence="2">The sequence shown here is derived from an EMBL/GenBank/DDBJ whole genome shotgun (WGS) entry which is preliminary data.</text>
</comment>
<proteinExistence type="predicted"/>
<organism evidence="2 3">
    <name type="scientific">Trifolium medium</name>
    <dbReference type="NCBI Taxonomy" id="97028"/>
    <lineage>
        <taxon>Eukaryota</taxon>
        <taxon>Viridiplantae</taxon>
        <taxon>Streptophyta</taxon>
        <taxon>Embryophyta</taxon>
        <taxon>Tracheophyta</taxon>
        <taxon>Spermatophyta</taxon>
        <taxon>Magnoliopsida</taxon>
        <taxon>eudicotyledons</taxon>
        <taxon>Gunneridae</taxon>
        <taxon>Pentapetalae</taxon>
        <taxon>rosids</taxon>
        <taxon>fabids</taxon>
        <taxon>Fabales</taxon>
        <taxon>Fabaceae</taxon>
        <taxon>Papilionoideae</taxon>
        <taxon>50 kb inversion clade</taxon>
        <taxon>NPAAA clade</taxon>
        <taxon>Hologalegina</taxon>
        <taxon>IRL clade</taxon>
        <taxon>Trifolieae</taxon>
        <taxon>Trifolium</taxon>
    </lineage>
</organism>
<dbReference type="Pfam" id="PF14223">
    <property type="entry name" value="Retrotran_gag_2"/>
    <property type="match status" value="1"/>
</dbReference>
<evidence type="ECO:0000256" key="1">
    <source>
        <dbReference type="SAM" id="MobiDB-lite"/>
    </source>
</evidence>
<dbReference type="Proteomes" id="UP000265520">
    <property type="component" value="Unassembled WGS sequence"/>
</dbReference>
<name>A0A392NVU3_9FABA</name>
<accession>A0A392NVU3</accession>
<dbReference type="PANTHER" id="PTHR47481:SF30">
    <property type="entry name" value="CCHC-TYPE DOMAIN-CONTAINING PROTEIN"/>
    <property type="match status" value="1"/>
</dbReference>
<evidence type="ECO:0000313" key="3">
    <source>
        <dbReference type="Proteomes" id="UP000265520"/>
    </source>
</evidence>
<protein>
    <submittedName>
        <fullName evidence="2">Retrovirus-related Pol polyprotein from transposon TNT 1-94</fullName>
    </submittedName>
</protein>
<dbReference type="AlphaFoldDB" id="A0A392NVU3"/>
<keyword evidence="3" id="KW-1185">Reference proteome</keyword>
<evidence type="ECO:0000313" key="2">
    <source>
        <dbReference type="EMBL" id="MCI02605.1"/>
    </source>
</evidence>
<dbReference type="EMBL" id="LXQA010049634">
    <property type="protein sequence ID" value="MCI02605.1"/>
    <property type="molecule type" value="Genomic_DNA"/>
</dbReference>
<reference evidence="2 3" key="1">
    <citation type="journal article" date="2018" name="Front. Plant Sci.">
        <title>Red Clover (Trifolium pratense) and Zigzag Clover (T. medium) - A Picture of Genomic Similarities and Differences.</title>
        <authorList>
            <person name="Dluhosova J."/>
            <person name="Istvanek J."/>
            <person name="Nedelnik J."/>
            <person name="Repkova J."/>
        </authorList>
    </citation>
    <scope>NUCLEOTIDE SEQUENCE [LARGE SCALE GENOMIC DNA]</scope>
    <source>
        <strain evidence="3">cv. 10/8</strain>
        <tissue evidence="2">Leaf</tissue>
    </source>
</reference>
<sequence length="290" mass="32235">MATASETATDSVQDSPVAPPPTASTASSKNILKAFAQHITIKLDESNFLSWKQQVEGIIRTHKLHRHLVNPQIPSKYLSVADNEVDRENPTYAEWEQRDSLLFTWLLTTLSDSVLPRVVRCVQAHEVWSAIDVFYRTQIIAKSRELRSELKSITKGERTITAYLARIQQIVNTLESIGDPISVRDHMETILEGLSEDYNALSAVIQYRDSDGPCPVLVAEAMLLTHKSRLERMKKATIIDPVSVNITQATQATSEASSQITQSFQASSQPNDQFAQSSENYVSSYGGRGG</sequence>
<feature type="region of interest" description="Disordered" evidence="1">
    <location>
        <begin position="1"/>
        <end position="25"/>
    </location>
</feature>
<dbReference type="PANTHER" id="PTHR47481">
    <property type="match status" value="1"/>
</dbReference>
<feature type="compositionally biased region" description="Polar residues" evidence="1">
    <location>
        <begin position="1"/>
        <end position="14"/>
    </location>
</feature>
<feature type="region of interest" description="Disordered" evidence="1">
    <location>
        <begin position="260"/>
        <end position="290"/>
    </location>
</feature>